<name>X1HCY7_9ZZZZ</name>
<sequence length="66" mass="7957">MIQDIFDQKILCKKCDKPMQKINISKNGFILRAMICKECSEKLIHPVDEQEYHRFINLKNKEFKSR</sequence>
<organism evidence="1">
    <name type="scientific">marine sediment metagenome</name>
    <dbReference type="NCBI Taxonomy" id="412755"/>
    <lineage>
        <taxon>unclassified sequences</taxon>
        <taxon>metagenomes</taxon>
        <taxon>ecological metagenomes</taxon>
    </lineage>
</organism>
<protein>
    <submittedName>
        <fullName evidence="1">Uncharacterized protein</fullName>
    </submittedName>
</protein>
<accession>X1HCY7</accession>
<evidence type="ECO:0000313" key="1">
    <source>
        <dbReference type="EMBL" id="GAH51709.1"/>
    </source>
</evidence>
<gene>
    <name evidence="1" type="ORF">S03H2_39821</name>
</gene>
<proteinExistence type="predicted"/>
<dbReference type="AlphaFoldDB" id="X1HCY7"/>
<comment type="caution">
    <text evidence="1">The sequence shown here is derived from an EMBL/GenBank/DDBJ whole genome shotgun (WGS) entry which is preliminary data.</text>
</comment>
<dbReference type="EMBL" id="BARU01024648">
    <property type="protein sequence ID" value="GAH51709.1"/>
    <property type="molecule type" value="Genomic_DNA"/>
</dbReference>
<reference evidence="1" key="1">
    <citation type="journal article" date="2014" name="Front. Microbiol.">
        <title>High frequency of phylogenetically diverse reductive dehalogenase-homologous genes in deep subseafloor sedimentary metagenomes.</title>
        <authorList>
            <person name="Kawai M."/>
            <person name="Futagami T."/>
            <person name="Toyoda A."/>
            <person name="Takaki Y."/>
            <person name="Nishi S."/>
            <person name="Hori S."/>
            <person name="Arai W."/>
            <person name="Tsubouchi T."/>
            <person name="Morono Y."/>
            <person name="Uchiyama I."/>
            <person name="Ito T."/>
            <person name="Fujiyama A."/>
            <person name="Inagaki F."/>
            <person name="Takami H."/>
        </authorList>
    </citation>
    <scope>NUCLEOTIDE SEQUENCE</scope>
    <source>
        <strain evidence="1">Expedition CK06-06</strain>
    </source>
</reference>